<dbReference type="PANTHER" id="PTHR34980:SF2">
    <property type="entry name" value="INNER MEMBRANE PROTEIN YHAH-RELATED"/>
    <property type="match status" value="1"/>
</dbReference>
<keyword evidence="1" id="KW-0472">Membrane</keyword>
<name>A0A848BR52_9FIRM</name>
<keyword evidence="1" id="KW-0812">Transmembrane</keyword>
<dbReference type="Proteomes" id="UP000591071">
    <property type="component" value="Unassembled WGS sequence"/>
</dbReference>
<proteinExistence type="predicted"/>
<dbReference type="RefSeq" id="WP_170087276.1">
    <property type="nucleotide sequence ID" value="NZ_JABAFG010000004.1"/>
</dbReference>
<evidence type="ECO:0000256" key="1">
    <source>
        <dbReference type="SAM" id="Phobius"/>
    </source>
</evidence>
<sequence length="183" mass="20834">MSRKKLKLEKRSRQSARIHKGLEMPVGMGSEDSILGFRNGKELKEKYFAFQGRIGRRSFIMRTLLLIVAQFMFTFILYSKIVESIIIHRTDFAWGFGILLIVLTIPTVWSQLSLGWRRCHDMNKGGAFFIIPYFCYLGSYVAPILALDTLGTAVQSITAVCFLAFFTVRGTEGDNAYGPERSR</sequence>
<protein>
    <submittedName>
        <fullName evidence="2">DUF805 domain-containing protein</fullName>
    </submittedName>
</protein>
<dbReference type="PANTHER" id="PTHR34980">
    <property type="entry name" value="INNER MEMBRANE PROTEIN-RELATED-RELATED"/>
    <property type="match status" value="1"/>
</dbReference>
<organism evidence="2 3">
    <name type="scientific">Megasphaera hexanoica</name>
    <dbReference type="NCBI Taxonomy" id="1675036"/>
    <lineage>
        <taxon>Bacteria</taxon>
        <taxon>Bacillati</taxon>
        <taxon>Bacillota</taxon>
        <taxon>Negativicutes</taxon>
        <taxon>Veillonellales</taxon>
        <taxon>Veillonellaceae</taxon>
        <taxon>Megasphaera</taxon>
    </lineage>
</organism>
<feature type="transmembrane region" description="Helical" evidence="1">
    <location>
        <begin position="153"/>
        <end position="171"/>
    </location>
</feature>
<feature type="transmembrane region" description="Helical" evidence="1">
    <location>
        <begin position="126"/>
        <end position="147"/>
    </location>
</feature>
<keyword evidence="1" id="KW-1133">Transmembrane helix</keyword>
<dbReference type="GO" id="GO:0005886">
    <property type="term" value="C:plasma membrane"/>
    <property type="evidence" value="ECO:0007669"/>
    <property type="project" value="TreeGrafter"/>
</dbReference>
<dbReference type="Pfam" id="PF05656">
    <property type="entry name" value="DUF805"/>
    <property type="match status" value="1"/>
</dbReference>
<comment type="caution">
    <text evidence="2">The sequence shown here is derived from an EMBL/GenBank/DDBJ whole genome shotgun (WGS) entry which is preliminary data.</text>
</comment>
<evidence type="ECO:0000313" key="2">
    <source>
        <dbReference type="EMBL" id="NME27735.1"/>
    </source>
</evidence>
<dbReference type="EMBL" id="JABAFG010000004">
    <property type="protein sequence ID" value="NME27735.1"/>
    <property type="molecule type" value="Genomic_DNA"/>
</dbReference>
<dbReference type="InterPro" id="IPR008523">
    <property type="entry name" value="DUF805"/>
</dbReference>
<gene>
    <name evidence="2" type="ORF">HF872_03715</name>
</gene>
<evidence type="ECO:0000313" key="3">
    <source>
        <dbReference type="Proteomes" id="UP000591071"/>
    </source>
</evidence>
<feature type="transmembrane region" description="Helical" evidence="1">
    <location>
        <begin position="93"/>
        <end position="114"/>
    </location>
</feature>
<reference evidence="2 3" key="1">
    <citation type="submission" date="2020-04" db="EMBL/GenBank/DDBJ databases">
        <authorList>
            <person name="Hitch T.C.A."/>
            <person name="Wylensek D."/>
            <person name="Clavel T."/>
        </authorList>
    </citation>
    <scope>NUCLEOTIDE SEQUENCE [LARGE SCALE GENOMIC DNA]</scope>
    <source>
        <strain evidence="2 3">Oil-RF-744-FAT-WT-6-1</strain>
    </source>
</reference>
<feature type="transmembrane region" description="Helical" evidence="1">
    <location>
        <begin position="59"/>
        <end position="81"/>
    </location>
</feature>
<dbReference type="AlphaFoldDB" id="A0A848BR52"/>
<accession>A0A848BR52</accession>